<dbReference type="PANTHER" id="PTHR43065:SF42">
    <property type="entry name" value="TWO-COMPONENT SENSOR PPRA"/>
    <property type="match status" value="1"/>
</dbReference>
<dbReference type="Gene3D" id="1.10.287.130">
    <property type="match status" value="1"/>
</dbReference>
<sequence length="819" mass="90190">MKVPETKKKSTKTENGHPRYSAISQEYSEKLQQALYEISEQAHSLSSEEDLYSSLHEIVGRFINAKNFFIALRQERDGQQYIKFVYYYDEVDAHMQGLEFKVDPEAKHSMSGYLLKSGKPLLLVPEIFDDFCRENNISPLGTKAYSLVGAPFYLEHLSGVVLVQSYHDHVYTDKDKALMAYVARHIGDALQRKKSIDDLREANEIFSLFLRYSPVHVYIKEVANGESRIVKVSDNYSASLGRLSTDLIGRNMDELFPHDFAAKTTQNDLAVVSSGVPLQTEDYFDGRTYSTIKFPITQGGKSLLAGYSIDITERKQMEDALRESEKRYKIIFERSPLALVRFDSEGTVVDFNDRFIDLMGSTREKLMGCNITKQSNPKMHATIKKALAGEVASYEDVYTSITGGKATFLRGLFNPVTPGHSPTDVIAALEDITELKKHEKEQQKIAKLESLGVLAGGIAHDFNNILTGIMGNLSFSQAFIDSDHRAHKPVAEAVNATRRAAELAQQLLTFAKGGEPNKKIVSLQKLAHDAVSFMLLGSNVRAVVNIPPSLHSIQADEGQIYQVLNNLIINADQAMPGGGTLTITGSNEILSTKNPFNLVAGPYIRLEIHDTGCGISSDSLAKIFDPYFSTKISGTGLGLATAYSIIQRHKGHISVSSTIGAGTTFTIILPSTGTSSVESPLATEKSTQFAKGGAILIMDDEKMIRDTAEQMLNFLGYEVTTCTDGKEAIELYRESVQSKMPYTAVIMDLTIPGGLGGKEAARQILDFDPTAHLIVSSGYSSDPVVANFKQYGFSGAIAKPYSLDDFQKALSKVPTRITE</sequence>
<protein>
    <recommendedName>
        <fullName evidence="2">histidine kinase</fullName>
        <ecNumber evidence="2">2.7.13.3</ecNumber>
    </recommendedName>
</protein>
<dbReference type="InterPro" id="IPR000014">
    <property type="entry name" value="PAS"/>
</dbReference>
<dbReference type="SMART" id="SM00448">
    <property type="entry name" value="REC"/>
    <property type="match status" value="1"/>
</dbReference>
<feature type="region of interest" description="Disordered" evidence="5">
    <location>
        <begin position="1"/>
        <end position="21"/>
    </location>
</feature>
<dbReference type="InterPro" id="IPR029016">
    <property type="entry name" value="GAF-like_dom_sf"/>
</dbReference>
<dbReference type="PROSITE" id="PS50112">
    <property type="entry name" value="PAS"/>
    <property type="match status" value="1"/>
</dbReference>
<dbReference type="Gene3D" id="3.30.565.10">
    <property type="entry name" value="Histidine kinase-like ATPase, C-terminal domain"/>
    <property type="match status" value="1"/>
</dbReference>
<feature type="domain" description="Response regulatory" evidence="7">
    <location>
        <begin position="694"/>
        <end position="814"/>
    </location>
</feature>
<evidence type="ECO:0000256" key="1">
    <source>
        <dbReference type="ARBA" id="ARBA00000085"/>
    </source>
</evidence>
<dbReference type="GO" id="GO:0000155">
    <property type="term" value="F:phosphorelay sensor kinase activity"/>
    <property type="evidence" value="ECO:0007669"/>
    <property type="project" value="InterPro"/>
</dbReference>
<dbReference type="InterPro" id="IPR036890">
    <property type="entry name" value="HATPase_C_sf"/>
</dbReference>
<dbReference type="SUPFAM" id="SSF55781">
    <property type="entry name" value="GAF domain-like"/>
    <property type="match status" value="1"/>
</dbReference>
<evidence type="ECO:0000259" key="7">
    <source>
        <dbReference type="PROSITE" id="PS50110"/>
    </source>
</evidence>
<dbReference type="InterPro" id="IPR035965">
    <property type="entry name" value="PAS-like_dom_sf"/>
</dbReference>
<dbReference type="InterPro" id="IPR036097">
    <property type="entry name" value="HisK_dim/P_sf"/>
</dbReference>
<feature type="domain" description="Histidine kinase" evidence="6">
    <location>
        <begin position="457"/>
        <end position="673"/>
    </location>
</feature>
<comment type="catalytic activity">
    <reaction evidence="1">
        <text>ATP + protein L-histidine = ADP + protein N-phospho-L-histidine.</text>
        <dbReference type="EC" id="2.7.13.3"/>
    </reaction>
</comment>
<evidence type="ECO:0000256" key="5">
    <source>
        <dbReference type="SAM" id="MobiDB-lite"/>
    </source>
</evidence>
<name>A0A1M7YLZ6_9BACT</name>
<dbReference type="OrthoDB" id="9813024at2"/>
<evidence type="ECO:0000313" key="9">
    <source>
        <dbReference type="EMBL" id="SHO53653.1"/>
    </source>
</evidence>
<dbReference type="NCBIfam" id="TIGR00229">
    <property type="entry name" value="sensory_box"/>
    <property type="match status" value="2"/>
</dbReference>
<dbReference type="InterPro" id="IPR005467">
    <property type="entry name" value="His_kinase_dom"/>
</dbReference>
<dbReference type="AlphaFoldDB" id="A0A1M7YLZ6"/>
<dbReference type="CDD" id="cd00130">
    <property type="entry name" value="PAS"/>
    <property type="match status" value="1"/>
</dbReference>
<dbReference type="PANTHER" id="PTHR43065">
    <property type="entry name" value="SENSOR HISTIDINE KINASE"/>
    <property type="match status" value="1"/>
</dbReference>
<organism evidence="9 10">
    <name type="scientific">Desulfopila aestuarii DSM 18488</name>
    <dbReference type="NCBI Taxonomy" id="1121416"/>
    <lineage>
        <taxon>Bacteria</taxon>
        <taxon>Pseudomonadati</taxon>
        <taxon>Thermodesulfobacteriota</taxon>
        <taxon>Desulfobulbia</taxon>
        <taxon>Desulfobulbales</taxon>
        <taxon>Desulfocapsaceae</taxon>
        <taxon>Desulfopila</taxon>
    </lineage>
</organism>
<dbReference type="SMART" id="SM00091">
    <property type="entry name" value="PAS"/>
    <property type="match status" value="2"/>
</dbReference>
<dbReference type="Proteomes" id="UP000184603">
    <property type="component" value="Unassembled WGS sequence"/>
</dbReference>
<dbReference type="EC" id="2.7.13.3" evidence="2"/>
<evidence type="ECO:0000256" key="2">
    <source>
        <dbReference type="ARBA" id="ARBA00012438"/>
    </source>
</evidence>
<dbReference type="SUPFAM" id="SSF47384">
    <property type="entry name" value="Homodimeric domain of signal transducing histidine kinase"/>
    <property type="match status" value="1"/>
</dbReference>
<dbReference type="Gene3D" id="3.30.450.20">
    <property type="entry name" value="PAS domain"/>
    <property type="match status" value="2"/>
</dbReference>
<dbReference type="InterPro" id="IPR013656">
    <property type="entry name" value="PAS_4"/>
</dbReference>
<dbReference type="SUPFAM" id="SSF55874">
    <property type="entry name" value="ATPase domain of HSP90 chaperone/DNA topoisomerase II/histidine kinase"/>
    <property type="match status" value="1"/>
</dbReference>
<dbReference type="PROSITE" id="PS50109">
    <property type="entry name" value="HIS_KIN"/>
    <property type="match status" value="1"/>
</dbReference>
<feature type="modified residue" description="4-aspartylphosphate" evidence="4">
    <location>
        <position position="748"/>
    </location>
</feature>
<dbReference type="PROSITE" id="PS50110">
    <property type="entry name" value="RESPONSE_REGULATORY"/>
    <property type="match status" value="1"/>
</dbReference>
<dbReference type="Gene3D" id="3.30.450.40">
    <property type="match status" value="1"/>
</dbReference>
<dbReference type="Gene3D" id="3.40.50.2300">
    <property type="match status" value="1"/>
</dbReference>
<keyword evidence="3 4" id="KW-0597">Phosphoprotein</keyword>
<dbReference type="PRINTS" id="PR00344">
    <property type="entry name" value="BCTRLSENSOR"/>
</dbReference>
<dbReference type="Pfam" id="PF00072">
    <property type="entry name" value="Response_reg"/>
    <property type="match status" value="1"/>
</dbReference>
<dbReference type="EMBL" id="FRFE01000067">
    <property type="protein sequence ID" value="SHO53653.1"/>
    <property type="molecule type" value="Genomic_DNA"/>
</dbReference>
<dbReference type="Pfam" id="PF08448">
    <property type="entry name" value="PAS_4"/>
    <property type="match status" value="1"/>
</dbReference>
<dbReference type="SUPFAM" id="SSF55785">
    <property type="entry name" value="PYP-like sensor domain (PAS domain)"/>
    <property type="match status" value="2"/>
</dbReference>
<dbReference type="RefSeq" id="WP_073617204.1">
    <property type="nucleotide sequence ID" value="NZ_FRFE01000067.1"/>
</dbReference>
<keyword evidence="10" id="KW-1185">Reference proteome</keyword>
<dbReference type="SUPFAM" id="SSF52172">
    <property type="entry name" value="CheY-like"/>
    <property type="match status" value="1"/>
</dbReference>
<dbReference type="Pfam" id="PF02518">
    <property type="entry name" value="HATPase_c"/>
    <property type="match status" value="1"/>
</dbReference>
<feature type="domain" description="PAS" evidence="8">
    <location>
        <begin position="324"/>
        <end position="387"/>
    </location>
</feature>
<dbReference type="STRING" id="1121416.SAMN02745220_05243"/>
<dbReference type="CDD" id="cd17546">
    <property type="entry name" value="REC_hyHK_CKI1_RcsC-like"/>
    <property type="match status" value="1"/>
</dbReference>
<dbReference type="InterPro" id="IPR003661">
    <property type="entry name" value="HisK_dim/P_dom"/>
</dbReference>
<dbReference type="CDD" id="cd00082">
    <property type="entry name" value="HisKA"/>
    <property type="match status" value="1"/>
</dbReference>
<evidence type="ECO:0000313" key="10">
    <source>
        <dbReference type="Proteomes" id="UP000184603"/>
    </source>
</evidence>
<evidence type="ECO:0000256" key="3">
    <source>
        <dbReference type="ARBA" id="ARBA00022553"/>
    </source>
</evidence>
<dbReference type="InterPro" id="IPR003594">
    <property type="entry name" value="HATPase_dom"/>
</dbReference>
<evidence type="ECO:0000259" key="8">
    <source>
        <dbReference type="PROSITE" id="PS50112"/>
    </source>
</evidence>
<proteinExistence type="predicted"/>
<evidence type="ECO:0000256" key="4">
    <source>
        <dbReference type="PROSITE-ProRule" id="PRU00169"/>
    </source>
</evidence>
<evidence type="ECO:0000259" key="6">
    <source>
        <dbReference type="PROSITE" id="PS50109"/>
    </source>
</evidence>
<dbReference type="InterPro" id="IPR001789">
    <property type="entry name" value="Sig_transdc_resp-reg_receiver"/>
</dbReference>
<reference evidence="9 10" key="1">
    <citation type="submission" date="2016-12" db="EMBL/GenBank/DDBJ databases">
        <authorList>
            <person name="Song W.-J."/>
            <person name="Kurnit D.M."/>
        </authorList>
    </citation>
    <scope>NUCLEOTIDE SEQUENCE [LARGE SCALE GENOMIC DNA]</scope>
    <source>
        <strain evidence="9 10">DSM 18488</strain>
    </source>
</reference>
<dbReference type="InterPro" id="IPR004358">
    <property type="entry name" value="Sig_transdc_His_kin-like_C"/>
</dbReference>
<dbReference type="InterPro" id="IPR011006">
    <property type="entry name" value="CheY-like_superfamily"/>
</dbReference>
<dbReference type="Pfam" id="PF13426">
    <property type="entry name" value="PAS_9"/>
    <property type="match status" value="1"/>
</dbReference>
<dbReference type="SMART" id="SM00387">
    <property type="entry name" value="HATPase_c"/>
    <property type="match status" value="1"/>
</dbReference>
<feature type="compositionally biased region" description="Basic and acidic residues" evidence="5">
    <location>
        <begin position="1"/>
        <end position="17"/>
    </location>
</feature>
<dbReference type="SMART" id="SM00388">
    <property type="entry name" value="HisKA"/>
    <property type="match status" value="1"/>
</dbReference>
<accession>A0A1M7YLZ6</accession>
<gene>
    <name evidence="9" type="ORF">SAMN02745220_05243</name>
</gene>